<comment type="similarity">
    <text evidence="2 10">Belongs to the disproportionating enzyme family.</text>
</comment>
<sequence>MRQSGVLMHITSLPSPGGIGTLGKAAFAFADFMEKAGLRVWQMLPIGPTGYGESPYQSGSTHAGNPMLIDLELLREEGLLDAELPEMGGDPARADFPAVRAQKERLLRLSFAQSFSKVEGDVRAFAEKQSWSPDGKNAVNWLDTYALYAAIKDACGGDLWTKWPREYQDFRRVNPAPFQKDADFYRYCQWLFFRQWRALREYVNQKGIALFGDMPIYVAEDSADTWAEPELFQLGEDFTPLRVAGVPPDYFCADGQRWGNPLYDWKKMRRDKFRWWLRRLHSAGGMFDWLRIDHFIGFANYYSIPASCPTAREGKWVKAPGKALFKRAEKALPDLKIIAEDLGEVGPRVRKLINYFGYPGMKVIEFGFDSDETNPHFPGNIVKNSVAYTGTHDNDTVMGWWEKASEPVKKLALKTLPAADTICEAMIDCVFASVADTAIVPMQDFLQLGGEARMNYPGTVGGNWLWRMRPGAADEALAERIRALNARTGRLLRPEKEE</sequence>
<keyword evidence="5 10" id="KW-0328">Glycosyltransferase</keyword>
<reference evidence="11" key="1">
    <citation type="submission" date="2020-10" db="EMBL/GenBank/DDBJ databases">
        <authorList>
            <person name="Gilroy R."/>
        </authorList>
    </citation>
    <scope>NUCLEOTIDE SEQUENCE</scope>
    <source>
        <strain evidence="11">ChiSjej6B24-2974</strain>
    </source>
</reference>
<evidence type="ECO:0000313" key="11">
    <source>
        <dbReference type="EMBL" id="HIQ81614.1"/>
    </source>
</evidence>
<name>A0A9D0ZLP0_9FIRM</name>
<dbReference type="NCBIfam" id="NF011080">
    <property type="entry name" value="PRK14508.1-3"/>
    <property type="match status" value="1"/>
</dbReference>
<comment type="catalytic activity">
    <reaction evidence="1 10">
        <text>Transfers a segment of a (1-&gt;4)-alpha-D-glucan to a new position in an acceptor, which may be glucose or a (1-&gt;4)-alpha-D-glucan.</text>
        <dbReference type="EC" id="2.4.1.25"/>
    </reaction>
</comment>
<evidence type="ECO:0000313" key="12">
    <source>
        <dbReference type="Proteomes" id="UP000824260"/>
    </source>
</evidence>
<evidence type="ECO:0000256" key="6">
    <source>
        <dbReference type="ARBA" id="ARBA00022679"/>
    </source>
</evidence>
<dbReference type="EC" id="2.4.1.25" evidence="3 10"/>
<dbReference type="AlphaFoldDB" id="A0A9D0ZLP0"/>
<dbReference type="EMBL" id="DVFZ01000010">
    <property type="protein sequence ID" value="HIQ81614.1"/>
    <property type="molecule type" value="Genomic_DNA"/>
</dbReference>
<accession>A0A9D0ZLP0</accession>
<evidence type="ECO:0000256" key="10">
    <source>
        <dbReference type="RuleBase" id="RU361207"/>
    </source>
</evidence>
<comment type="caution">
    <text evidence="11">The sequence shown here is derived from an EMBL/GenBank/DDBJ whole genome shotgun (WGS) entry which is preliminary data.</text>
</comment>
<evidence type="ECO:0000256" key="4">
    <source>
        <dbReference type="ARBA" id="ARBA00020295"/>
    </source>
</evidence>
<dbReference type="Proteomes" id="UP000824260">
    <property type="component" value="Unassembled WGS sequence"/>
</dbReference>
<evidence type="ECO:0000256" key="8">
    <source>
        <dbReference type="ARBA" id="ARBA00031423"/>
    </source>
</evidence>
<keyword evidence="6 10" id="KW-0808">Transferase</keyword>
<evidence type="ECO:0000256" key="2">
    <source>
        <dbReference type="ARBA" id="ARBA00005684"/>
    </source>
</evidence>
<evidence type="ECO:0000256" key="1">
    <source>
        <dbReference type="ARBA" id="ARBA00000439"/>
    </source>
</evidence>
<dbReference type="Pfam" id="PF02446">
    <property type="entry name" value="Glyco_hydro_77"/>
    <property type="match status" value="1"/>
</dbReference>
<proteinExistence type="inferred from homology"/>
<reference evidence="11" key="2">
    <citation type="journal article" date="2021" name="PeerJ">
        <title>Extensive microbial diversity within the chicken gut microbiome revealed by metagenomics and culture.</title>
        <authorList>
            <person name="Gilroy R."/>
            <person name="Ravi A."/>
            <person name="Getino M."/>
            <person name="Pursley I."/>
            <person name="Horton D.L."/>
            <person name="Alikhan N.F."/>
            <person name="Baker D."/>
            <person name="Gharbi K."/>
            <person name="Hall N."/>
            <person name="Watson M."/>
            <person name="Adriaenssens E.M."/>
            <person name="Foster-Nyarko E."/>
            <person name="Jarju S."/>
            <person name="Secka A."/>
            <person name="Antonio M."/>
            <person name="Oren A."/>
            <person name="Chaudhuri R.R."/>
            <person name="La Ragione R."/>
            <person name="Hildebrand F."/>
            <person name="Pallen M.J."/>
        </authorList>
    </citation>
    <scope>NUCLEOTIDE SEQUENCE</scope>
    <source>
        <strain evidence="11">ChiSjej6B24-2974</strain>
    </source>
</reference>
<evidence type="ECO:0000256" key="7">
    <source>
        <dbReference type="ARBA" id="ARBA00023277"/>
    </source>
</evidence>
<dbReference type="GO" id="GO:0005975">
    <property type="term" value="P:carbohydrate metabolic process"/>
    <property type="evidence" value="ECO:0007669"/>
    <property type="project" value="InterPro"/>
</dbReference>
<keyword evidence="7 10" id="KW-0119">Carbohydrate metabolism</keyword>
<protein>
    <recommendedName>
        <fullName evidence="4 10">4-alpha-glucanotransferase</fullName>
        <ecNumber evidence="3 10">2.4.1.25</ecNumber>
    </recommendedName>
    <alternativeName>
        <fullName evidence="8 10">Amylomaltase</fullName>
    </alternativeName>
    <alternativeName>
        <fullName evidence="9 10">Disproportionating enzyme</fullName>
    </alternativeName>
</protein>
<dbReference type="PANTHER" id="PTHR32438:SF5">
    <property type="entry name" value="4-ALPHA-GLUCANOTRANSFERASE DPE1, CHLOROPLASTIC_AMYLOPLASTIC"/>
    <property type="match status" value="1"/>
</dbReference>
<gene>
    <name evidence="11" type="primary">malQ</name>
    <name evidence="11" type="ORF">IAA52_00770</name>
</gene>
<evidence type="ECO:0000256" key="3">
    <source>
        <dbReference type="ARBA" id="ARBA00012560"/>
    </source>
</evidence>
<dbReference type="SUPFAM" id="SSF51445">
    <property type="entry name" value="(Trans)glycosidases"/>
    <property type="match status" value="1"/>
</dbReference>
<dbReference type="GO" id="GO:0004134">
    <property type="term" value="F:4-alpha-glucanotransferase activity"/>
    <property type="evidence" value="ECO:0007669"/>
    <property type="project" value="UniProtKB-EC"/>
</dbReference>
<evidence type="ECO:0000256" key="5">
    <source>
        <dbReference type="ARBA" id="ARBA00022676"/>
    </source>
</evidence>
<dbReference type="Gene3D" id="3.20.20.80">
    <property type="entry name" value="Glycosidases"/>
    <property type="match status" value="1"/>
</dbReference>
<dbReference type="InterPro" id="IPR017853">
    <property type="entry name" value="GH"/>
</dbReference>
<evidence type="ECO:0000256" key="9">
    <source>
        <dbReference type="ARBA" id="ARBA00031501"/>
    </source>
</evidence>
<dbReference type="PANTHER" id="PTHR32438">
    <property type="entry name" value="4-ALPHA-GLUCANOTRANSFERASE DPE1, CHLOROPLASTIC/AMYLOPLASTIC"/>
    <property type="match status" value="1"/>
</dbReference>
<dbReference type="InterPro" id="IPR003385">
    <property type="entry name" value="Glyco_hydro_77"/>
</dbReference>
<dbReference type="NCBIfam" id="TIGR00217">
    <property type="entry name" value="malQ"/>
    <property type="match status" value="1"/>
</dbReference>
<organism evidence="11 12">
    <name type="scientific">Candidatus Pullichristensenella stercorigallinarum</name>
    <dbReference type="NCBI Taxonomy" id="2840909"/>
    <lineage>
        <taxon>Bacteria</taxon>
        <taxon>Bacillati</taxon>
        <taxon>Bacillota</taxon>
        <taxon>Clostridia</taxon>
        <taxon>Candidatus Pullichristensenella</taxon>
    </lineage>
</organism>